<protein>
    <submittedName>
        <fullName evidence="1">Uncharacterized protein</fullName>
    </submittedName>
</protein>
<proteinExistence type="predicted"/>
<name>A0A5C8UR83_9MICO</name>
<dbReference type="RefSeq" id="WP_147784113.1">
    <property type="nucleotide sequence ID" value="NZ_VRMG01000008.1"/>
</dbReference>
<organism evidence="1 2">
    <name type="scientific">Lacisediminihabitans profunda</name>
    <dbReference type="NCBI Taxonomy" id="2594790"/>
    <lineage>
        <taxon>Bacteria</taxon>
        <taxon>Bacillati</taxon>
        <taxon>Actinomycetota</taxon>
        <taxon>Actinomycetes</taxon>
        <taxon>Micrococcales</taxon>
        <taxon>Microbacteriaceae</taxon>
        <taxon>Lacisediminihabitans</taxon>
    </lineage>
</organism>
<dbReference type="InterPro" id="IPR045423">
    <property type="entry name" value="DUF6510"/>
</dbReference>
<sequence length="85" mass="9156">MPEPVDGNALAGPLSELFSADLTLATGRCLGCGDVSELARARVYPDPTGYVVRCSQCDDVLMVIVEEPDSVCLELRGMSWLKVPR</sequence>
<dbReference type="Proteomes" id="UP000321379">
    <property type="component" value="Unassembled WGS sequence"/>
</dbReference>
<dbReference type="EMBL" id="VRMG01000008">
    <property type="protein sequence ID" value="TXN30070.1"/>
    <property type="molecule type" value="Genomic_DNA"/>
</dbReference>
<evidence type="ECO:0000313" key="1">
    <source>
        <dbReference type="EMBL" id="TXN30070.1"/>
    </source>
</evidence>
<accession>A0A5C8UR83</accession>
<gene>
    <name evidence="1" type="ORF">FVP33_13185</name>
</gene>
<dbReference type="Pfam" id="PF20120">
    <property type="entry name" value="DUF6510"/>
    <property type="match status" value="1"/>
</dbReference>
<dbReference type="AlphaFoldDB" id="A0A5C8UR83"/>
<comment type="caution">
    <text evidence="1">The sequence shown here is derived from an EMBL/GenBank/DDBJ whole genome shotgun (WGS) entry which is preliminary data.</text>
</comment>
<evidence type="ECO:0000313" key="2">
    <source>
        <dbReference type="Proteomes" id="UP000321379"/>
    </source>
</evidence>
<reference evidence="1 2" key="1">
    <citation type="submission" date="2019-08" db="EMBL/GenBank/DDBJ databases">
        <title>Bacterial whole genome sequence for Glaciihabitans sp. CHu50b-6-2.</title>
        <authorList>
            <person name="Jin L."/>
        </authorList>
    </citation>
    <scope>NUCLEOTIDE SEQUENCE [LARGE SCALE GENOMIC DNA]</scope>
    <source>
        <strain evidence="1 2">CHu50b-6-2</strain>
    </source>
</reference>
<keyword evidence="2" id="KW-1185">Reference proteome</keyword>